<accession>A0A448XJ44</accession>
<protein>
    <submittedName>
        <fullName evidence="2">Uncharacterized protein</fullName>
    </submittedName>
</protein>
<comment type="caution">
    <text evidence="2">The sequence shown here is derived from an EMBL/GenBank/DDBJ whole genome shotgun (WGS) entry which is preliminary data.</text>
</comment>
<dbReference type="EMBL" id="CAAALY010256270">
    <property type="protein sequence ID" value="VEL37894.1"/>
    <property type="molecule type" value="Genomic_DNA"/>
</dbReference>
<gene>
    <name evidence="2" type="ORF">PXEA_LOCUS31334</name>
</gene>
<reference evidence="2" key="1">
    <citation type="submission" date="2018-11" db="EMBL/GenBank/DDBJ databases">
        <authorList>
            <consortium name="Pathogen Informatics"/>
        </authorList>
    </citation>
    <scope>NUCLEOTIDE SEQUENCE</scope>
</reference>
<feature type="compositionally biased region" description="Low complexity" evidence="1">
    <location>
        <begin position="82"/>
        <end position="102"/>
    </location>
</feature>
<evidence type="ECO:0000313" key="2">
    <source>
        <dbReference type="EMBL" id="VEL37894.1"/>
    </source>
</evidence>
<sequence length="196" mass="21863">MPVSFSFIFSCKLDIRTRGLTVFFEIIKTYGGQFKIHWWQETFSIIFRAFHHIRASEPKWRRLSTVNKSASSPSEADIVTLSSPNAPQSNSQSHSQSNEASQGNEYEQDTDPNFIPDSASSSGFSPIHSAPSESTPHAKETVTSSGSMDTGPAALLAGMSTYERSEWMNTTCNHTLYSIVDVYSQYYEILNDVLRG</sequence>
<dbReference type="OrthoDB" id="18431at2759"/>
<feature type="compositionally biased region" description="Polar residues" evidence="1">
    <location>
        <begin position="131"/>
        <end position="148"/>
    </location>
</feature>
<evidence type="ECO:0000313" key="3">
    <source>
        <dbReference type="Proteomes" id="UP000784294"/>
    </source>
</evidence>
<keyword evidence="3" id="KW-1185">Reference proteome</keyword>
<dbReference type="AlphaFoldDB" id="A0A448XJ44"/>
<name>A0A448XJ44_9PLAT</name>
<organism evidence="2 3">
    <name type="scientific">Protopolystoma xenopodis</name>
    <dbReference type="NCBI Taxonomy" id="117903"/>
    <lineage>
        <taxon>Eukaryota</taxon>
        <taxon>Metazoa</taxon>
        <taxon>Spiralia</taxon>
        <taxon>Lophotrochozoa</taxon>
        <taxon>Platyhelminthes</taxon>
        <taxon>Monogenea</taxon>
        <taxon>Polyopisthocotylea</taxon>
        <taxon>Polystomatidea</taxon>
        <taxon>Polystomatidae</taxon>
        <taxon>Protopolystoma</taxon>
    </lineage>
</organism>
<evidence type="ECO:0000256" key="1">
    <source>
        <dbReference type="SAM" id="MobiDB-lite"/>
    </source>
</evidence>
<proteinExistence type="predicted"/>
<feature type="region of interest" description="Disordered" evidence="1">
    <location>
        <begin position="74"/>
        <end position="151"/>
    </location>
</feature>
<dbReference type="Proteomes" id="UP000784294">
    <property type="component" value="Unassembled WGS sequence"/>
</dbReference>